<feature type="region of interest" description="Disordered" evidence="1">
    <location>
        <begin position="330"/>
        <end position="391"/>
    </location>
</feature>
<keyword evidence="2" id="KW-1133">Transmembrane helix</keyword>
<evidence type="ECO:0000259" key="3">
    <source>
        <dbReference type="Pfam" id="PF20234"/>
    </source>
</evidence>
<dbReference type="eggNOG" id="ENOG5032XAQ">
    <property type="taxonomic scope" value="Bacteria"/>
</dbReference>
<name>B6XXE0_9BIFI</name>
<dbReference type="EMBL" id="ABXY01000026">
    <property type="protein sequence ID" value="EEB20730.1"/>
    <property type="molecule type" value="Genomic_DNA"/>
</dbReference>
<dbReference type="InterPro" id="IPR046526">
    <property type="entry name" value="DUF6591"/>
</dbReference>
<reference evidence="4 5" key="2">
    <citation type="submission" date="2008-10" db="EMBL/GenBank/DDBJ databases">
        <authorList>
            <person name="Fulton L."/>
            <person name="Clifton S."/>
            <person name="Fulton B."/>
            <person name="Xu J."/>
            <person name="Minx P."/>
            <person name="Pepin K.H."/>
            <person name="Johnson M."/>
            <person name="Bhonagiri V."/>
            <person name="Nash W.E."/>
            <person name="Mardis E.R."/>
            <person name="Wilson R.K."/>
        </authorList>
    </citation>
    <scope>NUCLEOTIDE SEQUENCE [LARGE SCALE GENOMIC DNA]</scope>
    <source>
        <strain evidence="4 5">DSM 16992</strain>
    </source>
</reference>
<accession>B6XXE0</accession>
<keyword evidence="2" id="KW-0812">Transmembrane</keyword>
<feature type="compositionally biased region" description="Low complexity" evidence="1">
    <location>
        <begin position="354"/>
        <end position="384"/>
    </location>
</feature>
<gene>
    <name evidence="4" type="ORF">BIFCAT_01813</name>
</gene>
<dbReference type="AlphaFoldDB" id="B6XXE0"/>
<dbReference type="SUPFAM" id="SSF82866">
    <property type="entry name" value="Multidrug efflux transporter AcrB transmembrane domain"/>
    <property type="match status" value="1"/>
</dbReference>
<evidence type="ECO:0000313" key="5">
    <source>
        <dbReference type="Proteomes" id="UP000003882"/>
    </source>
</evidence>
<feature type="compositionally biased region" description="Polar residues" evidence="1">
    <location>
        <begin position="106"/>
        <end position="127"/>
    </location>
</feature>
<feature type="transmembrane region" description="Helical" evidence="2">
    <location>
        <begin position="202"/>
        <end position="223"/>
    </location>
</feature>
<feature type="region of interest" description="Disordered" evidence="1">
    <location>
        <begin position="106"/>
        <end position="128"/>
    </location>
</feature>
<feature type="transmembrane region" description="Helical" evidence="2">
    <location>
        <begin position="169"/>
        <end position="190"/>
    </location>
</feature>
<dbReference type="Pfam" id="PF20234">
    <property type="entry name" value="DUF6591"/>
    <property type="match status" value="1"/>
</dbReference>
<comment type="caution">
    <text evidence="4">The sequence shown here is derived from an EMBL/GenBank/DDBJ whole genome shotgun (WGS) entry which is preliminary data.</text>
</comment>
<evidence type="ECO:0000256" key="2">
    <source>
        <dbReference type="SAM" id="Phobius"/>
    </source>
</evidence>
<reference evidence="4 5" key="1">
    <citation type="submission" date="2008-10" db="EMBL/GenBank/DDBJ databases">
        <title>Draft genome sequence of Bifidobacterium catenulatum (DSM 16992).</title>
        <authorList>
            <person name="Sudarsanam P."/>
            <person name="Ley R."/>
            <person name="Guruge J."/>
            <person name="Turnbaugh P.J."/>
            <person name="Mahowald M."/>
            <person name="Liep D."/>
            <person name="Gordon J."/>
        </authorList>
    </citation>
    <scope>NUCLEOTIDE SEQUENCE [LARGE SCALE GENOMIC DNA]</scope>
    <source>
        <strain evidence="4 5">DSM 16992</strain>
    </source>
</reference>
<dbReference type="Proteomes" id="UP000003882">
    <property type="component" value="Unassembled WGS sequence"/>
</dbReference>
<feature type="compositionally biased region" description="Basic and acidic residues" evidence="1">
    <location>
        <begin position="17"/>
        <end position="33"/>
    </location>
</feature>
<evidence type="ECO:0000256" key="1">
    <source>
        <dbReference type="SAM" id="MobiDB-lite"/>
    </source>
</evidence>
<feature type="region of interest" description="Disordered" evidence="1">
    <location>
        <begin position="1"/>
        <end position="59"/>
    </location>
</feature>
<keyword evidence="2" id="KW-0472">Membrane</keyword>
<proteinExistence type="predicted"/>
<protein>
    <recommendedName>
        <fullName evidence="3">DUF6591 domain-containing protein</fullName>
    </recommendedName>
</protein>
<organism evidence="4 5">
    <name type="scientific">Bifidobacterium catenulatum DSM 16992 = JCM 1194 = LMG 11043</name>
    <dbReference type="NCBI Taxonomy" id="566552"/>
    <lineage>
        <taxon>Bacteria</taxon>
        <taxon>Bacillati</taxon>
        <taxon>Actinomycetota</taxon>
        <taxon>Actinomycetes</taxon>
        <taxon>Bifidobacteriales</taxon>
        <taxon>Bifidobacteriaceae</taxon>
        <taxon>Bifidobacterium</taxon>
    </lineage>
</organism>
<evidence type="ECO:0000313" key="4">
    <source>
        <dbReference type="EMBL" id="EEB20730.1"/>
    </source>
</evidence>
<feature type="transmembrane region" description="Helical" evidence="2">
    <location>
        <begin position="146"/>
        <end position="163"/>
    </location>
</feature>
<feature type="domain" description="DUF6591" evidence="3">
    <location>
        <begin position="241"/>
        <end position="472"/>
    </location>
</feature>
<sequence>MIATRNGADIIAVRTPTRKETTMTFDDENKPKSQDIPNTQVPQASGDEVEPQSGAVGANAGGLEEMDAKEAAVQLGHNARQADSEATQMFNPNDYAQWNSFQDSTRQMPSAAQLQEHQTDSSQTYISTVPPVEEAQPKKRKKLSKIVVFAVIAATVFMLLASVGTASDISVPLIALLAFIPALLSVLGVIFTRKNGKVGGRIGAYVAIGVTVAAVVVMGGRMIDYTVHAKAEHKAAIEASCQSITWPDGDFAKKLPALANQKGEVYNDSSDHVSIELCNATRSSFDSYVKDAKKMGFTVDYDKSADIYTAKDVEGNEITVFFMEDEEDGNTMDITLDAPKSKDNSKAQDSTDGQQTQESQNQQQSQNTQQQEQQSQQNQQSQQSDPSQVSADFKASMDSYEQFFDQYVEFMKKYRDSGDSISMLADYTKMMQQYTDTMNKLNAIDQNSLSSADEAYYLEVMGRITQKLASVA</sequence>